<protein>
    <submittedName>
        <fullName evidence="1">Competence protein ComFB</fullName>
    </submittedName>
</protein>
<gene>
    <name evidence="1" type="ORF">C7459_109218</name>
</gene>
<dbReference type="InterPro" id="IPR019657">
    <property type="entry name" value="ComFB"/>
</dbReference>
<dbReference type="AlphaFoldDB" id="A0A316D858"/>
<organism evidence="1 2">
    <name type="scientific">Tumebacillus permanentifrigoris</name>
    <dbReference type="NCBI Taxonomy" id="378543"/>
    <lineage>
        <taxon>Bacteria</taxon>
        <taxon>Bacillati</taxon>
        <taxon>Bacillota</taxon>
        <taxon>Bacilli</taxon>
        <taxon>Bacillales</taxon>
        <taxon>Alicyclobacillaceae</taxon>
        <taxon>Tumebacillus</taxon>
    </lineage>
</organism>
<dbReference type="Proteomes" id="UP000245634">
    <property type="component" value="Unassembled WGS sequence"/>
</dbReference>
<dbReference type="Pfam" id="PF10719">
    <property type="entry name" value="ComFB"/>
    <property type="match status" value="1"/>
</dbReference>
<proteinExistence type="predicted"/>
<accession>A0A316D858</accession>
<evidence type="ECO:0000313" key="2">
    <source>
        <dbReference type="Proteomes" id="UP000245634"/>
    </source>
</evidence>
<evidence type="ECO:0000313" key="1">
    <source>
        <dbReference type="EMBL" id="PWK12856.1"/>
    </source>
</evidence>
<dbReference type="OrthoDB" id="5616024at2"/>
<name>A0A316D858_9BACL</name>
<dbReference type="RefSeq" id="WP_109689588.1">
    <property type="nucleotide sequence ID" value="NZ_QGGL01000009.1"/>
</dbReference>
<sequence length="87" mass="9922">MKVVNLMERIVEEVLATQWNHLRMPCACDLCKNDVMALALNALPTRYVAHDKGRMIVLVRMMDEQYQADVLREISRAAVIVASKPSH</sequence>
<dbReference type="EMBL" id="QGGL01000009">
    <property type="protein sequence ID" value="PWK12856.1"/>
    <property type="molecule type" value="Genomic_DNA"/>
</dbReference>
<keyword evidence="2" id="KW-1185">Reference proteome</keyword>
<comment type="caution">
    <text evidence="1">The sequence shown here is derived from an EMBL/GenBank/DDBJ whole genome shotgun (WGS) entry which is preliminary data.</text>
</comment>
<reference evidence="1 2" key="1">
    <citation type="submission" date="2018-05" db="EMBL/GenBank/DDBJ databases">
        <title>Genomic Encyclopedia of Type Strains, Phase IV (KMG-IV): sequencing the most valuable type-strain genomes for metagenomic binning, comparative biology and taxonomic classification.</title>
        <authorList>
            <person name="Goeker M."/>
        </authorList>
    </citation>
    <scope>NUCLEOTIDE SEQUENCE [LARGE SCALE GENOMIC DNA]</scope>
    <source>
        <strain evidence="1 2">DSM 18773</strain>
    </source>
</reference>